<accession>A0ABQ0JIJ1</accession>
<dbReference type="EMBL" id="BBMS01000046">
    <property type="protein sequence ID" value="GAL28581.1"/>
    <property type="molecule type" value="Genomic_DNA"/>
</dbReference>
<reference evidence="2" key="1">
    <citation type="submission" date="2014-09" db="EMBL/GenBank/DDBJ databases">
        <title>Vibrio variabilis JCM 19239. (C206) whole genome shotgun sequence.</title>
        <authorList>
            <person name="Sawabe T."/>
            <person name="Meirelles P."/>
            <person name="Nakanishi M."/>
            <person name="Sayaka M."/>
            <person name="Hattori M."/>
            <person name="Ohkuma M."/>
        </authorList>
    </citation>
    <scope>NUCLEOTIDE SEQUENCE [LARGE SCALE GENOMIC DNA]</scope>
    <source>
        <strain evidence="2">JCM 19239</strain>
    </source>
</reference>
<name>A0ABQ0JIJ1_9VIBR</name>
<evidence type="ECO:0000313" key="2">
    <source>
        <dbReference type="Proteomes" id="UP000029223"/>
    </source>
</evidence>
<dbReference type="Proteomes" id="UP000029223">
    <property type="component" value="Unassembled WGS sequence"/>
</dbReference>
<gene>
    <name evidence="1" type="ORF">JCM19239_5764</name>
</gene>
<comment type="caution">
    <text evidence="1">The sequence shown here is derived from an EMBL/GenBank/DDBJ whole genome shotgun (WGS) entry which is preliminary data.</text>
</comment>
<keyword evidence="2" id="KW-1185">Reference proteome</keyword>
<sequence length="280" mass="32668">MNSINSESLSDDQKYWLRDELAQAVWDARCAESRIYNGNSKYNHFVGAVIQACFLTVPAEQESVEKWAWCLAIAFHFGERRTSIIARHATEALVKLLSQNVKLREAYYWACLCLVEELESHYNFVFSDYLIDYENILSPFTTNDLPWLERAFIEGKSKNKKDAAFYQIIQLVKYESSSRAIELLSSSLSAGTEYADILERTLTPPEREPDEYELKHRKKMEKFAEEEAKRVEDWKRWRDEVLASEDFCLGEDDYENTIYNLFKFLEQSSESSTWGSGTLI</sequence>
<evidence type="ECO:0000313" key="1">
    <source>
        <dbReference type="EMBL" id="GAL28581.1"/>
    </source>
</evidence>
<organism evidence="1 2">
    <name type="scientific">Vibrio variabilis</name>
    <dbReference type="NCBI Taxonomy" id="990271"/>
    <lineage>
        <taxon>Bacteria</taxon>
        <taxon>Pseudomonadati</taxon>
        <taxon>Pseudomonadota</taxon>
        <taxon>Gammaproteobacteria</taxon>
        <taxon>Vibrionales</taxon>
        <taxon>Vibrionaceae</taxon>
        <taxon>Vibrio</taxon>
    </lineage>
</organism>
<proteinExistence type="predicted"/>
<protein>
    <submittedName>
        <fullName evidence="1">Uncharacterized protein</fullName>
    </submittedName>
</protein>